<evidence type="ECO:0000313" key="6">
    <source>
        <dbReference type="EMBL" id="TPG36449.1"/>
    </source>
</evidence>
<dbReference type="OrthoDB" id="4143918at2"/>
<dbReference type="InterPro" id="IPR041347">
    <property type="entry name" value="MftR_C"/>
</dbReference>
<dbReference type="AlphaFoldDB" id="A0A502EHB4"/>
<dbReference type="RefSeq" id="WP_140687048.1">
    <property type="nucleotide sequence ID" value="NZ_RCZG01000001.1"/>
</dbReference>
<dbReference type="Proteomes" id="UP000320095">
    <property type="component" value="Unassembled WGS sequence"/>
</dbReference>
<dbReference type="Gene3D" id="1.10.357.10">
    <property type="entry name" value="Tetracycline Repressor, domain 2"/>
    <property type="match status" value="1"/>
</dbReference>
<dbReference type="SUPFAM" id="SSF46689">
    <property type="entry name" value="Homeodomain-like"/>
    <property type="match status" value="1"/>
</dbReference>
<evidence type="ECO:0000256" key="3">
    <source>
        <dbReference type="ARBA" id="ARBA00023163"/>
    </source>
</evidence>
<keyword evidence="2 4" id="KW-0238">DNA-binding</keyword>
<evidence type="ECO:0000256" key="2">
    <source>
        <dbReference type="ARBA" id="ARBA00023125"/>
    </source>
</evidence>
<dbReference type="Pfam" id="PF00440">
    <property type="entry name" value="TetR_N"/>
    <property type="match status" value="1"/>
</dbReference>
<feature type="domain" description="HTH tetR-type" evidence="5">
    <location>
        <begin position="17"/>
        <end position="77"/>
    </location>
</feature>
<evidence type="ECO:0000313" key="7">
    <source>
        <dbReference type="Proteomes" id="UP000320095"/>
    </source>
</evidence>
<dbReference type="InterPro" id="IPR001647">
    <property type="entry name" value="HTH_TetR"/>
</dbReference>
<organism evidence="6 7">
    <name type="scientific">Mycolicibacterium hodleri</name>
    <dbReference type="NCBI Taxonomy" id="49897"/>
    <lineage>
        <taxon>Bacteria</taxon>
        <taxon>Bacillati</taxon>
        <taxon>Actinomycetota</taxon>
        <taxon>Actinomycetes</taxon>
        <taxon>Mycobacteriales</taxon>
        <taxon>Mycobacteriaceae</taxon>
        <taxon>Mycolicibacterium</taxon>
    </lineage>
</organism>
<accession>A0A502EHB4</accession>
<evidence type="ECO:0000256" key="1">
    <source>
        <dbReference type="ARBA" id="ARBA00023015"/>
    </source>
</evidence>
<dbReference type="EMBL" id="RCZG01000001">
    <property type="protein sequence ID" value="TPG36449.1"/>
    <property type="molecule type" value="Genomic_DNA"/>
</dbReference>
<feature type="DNA-binding region" description="H-T-H motif" evidence="4">
    <location>
        <begin position="40"/>
        <end position="59"/>
    </location>
</feature>
<protein>
    <submittedName>
        <fullName evidence="6">TetR family transcriptional regulator</fullName>
    </submittedName>
</protein>
<dbReference type="PROSITE" id="PS50977">
    <property type="entry name" value="HTH_TETR_2"/>
    <property type="match status" value="1"/>
</dbReference>
<dbReference type="PANTHER" id="PTHR30055">
    <property type="entry name" value="HTH-TYPE TRANSCRIPTIONAL REGULATOR RUTR"/>
    <property type="match status" value="1"/>
</dbReference>
<evidence type="ECO:0000256" key="4">
    <source>
        <dbReference type="PROSITE-ProRule" id="PRU00335"/>
    </source>
</evidence>
<keyword evidence="3" id="KW-0804">Transcription</keyword>
<dbReference type="InterPro" id="IPR009057">
    <property type="entry name" value="Homeodomain-like_sf"/>
</dbReference>
<keyword evidence="7" id="KW-1185">Reference proteome</keyword>
<dbReference type="PRINTS" id="PR00455">
    <property type="entry name" value="HTHTETR"/>
</dbReference>
<gene>
    <name evidence="6" type="ORF">EAH80_00255</name>
</gene>
<dbReference type="GO" id="GO:0003700">
    <property type="term" value="F:DNA-binding transcription factor activity"/>
    <property type="evidence" value="ECO:0007669"/>
    <property type="project" value="TreeGrafter"/>
</dbReference>
<name>A0A502EHB4_9MYCO</name>
<dbReference type="Pfam" id="PF17754">
    <property type="entry name" value="TetR_C_14"/>
    <property type="match status" value="1"/>
</dbReference>
<sequence length="212" mass="24016">MTSDVTDAETIVARRARLMREEVSEIAIRLFLARGFDGVSVDDIAAAANMSQRTFFRYFATKDEIVLQYERQLRRRLHDAVRLRPADEGPVKALTNAFIETSTAPADRREKARERGRLLNDAPMLQARVRVVLAEADAELAELLTLRMTLLPRRIREDRSRVIVVALVAVAAHAWNEWVTSDSKKDPATYLERAFHVLATGWDQLDEGNSNA</sequence>
<dbReference type="PANTHER" id="PTHR30055:SF238">
    <property type="entry name" value="MYCOFACTOCIN BIOSYNTHESIS TRANSCRIPTIONAL REGULATOR MFTR-RELATED"/>
    <property type="match status" value="1"/>
</dbReference>
<dbReference type="InterPro" id="IPR050109">
    <property type="entry name" value="HTH-type_TetR-like_transc_reg"/>
</dbReference>
<evidence type="ECO:0000259" key="5">
    <source>
        <dbReference type="PROSITE" id="PS50977"/>
    </source>
</evidence>
<dbReference type="Gene3D" id="1.10.10.60">
    <property type="entry name" value="Homeodomain-like"/>
    <property type="match status" value="1"/>
</dbReference>
<keyword evidence="1" id="KW-0805">Transcription regulation</keyword>
<reference evidence="6 7" key="1">
    <citation type="journal article" date="2019" name="Environ. Microbiol.">
        <title>Species interactions and distinct microbial communities in high Arctic permafrost affected cryosols are associated with the CH4 and CO2 gas fluxes.</title>
        <authorList>
            <person name="Altshuler I."/>
            <person name="Hamel J."/>
            <person name="Turney S."/>
            <person name="Magnuson E."/>
            <person name="Levesque R."/>
            <person name="Greer C."/>
            <person name="Whyte L.G."/>
        </authorList>
    </citation>
    <scope>NUCLEOTIDE SEQUENCE [LARGE SCALE GENOMIC DNA]</scope>
    <source>
        <strain evidence="6 7">S5.20</strain>
    </source>
</reference>
<dbReference type="GO" id="GO:0000976">
    <property type="term" value="F:transcription cis-regulatory region binding"/>
    <property type="evidence" value="ECO:0007669"/>
    <property type="project" value="TreeGrafter"/>
</dbReference>
<comment type="caution">
    <text evidence="6">The sequence shown here is derived from an EMBL/GenBank/DDBJ whole genome shotgun (WGS) entry which is preliminary data.</text>
</comment>
<proteinExistence type="predicted"/>